<dbReference type="SUPFAM" id="SSF54637">
    <property type="entry name" value="Thioesterase/thiol ester dehydrase-isomerase"/>
    <property type="match status" value="1"/>
</dbReference>
<name>A0A128FB56_9GAMM</name>
<keyword evidence="2" id="KW-1185">Reference proteome</keyword>
<dbReference type="STRING" id="1796497.GCE9029_03975"/>
<dbReference type="AlphaFoldDB" id="A0A128FB56"/>
<evidence type="ECO:0000313" key="2">
    <source>
        <dbReference type="Proteomes" id="UP000071641"/>
    </source>
</evidence>
<gene>
    <name evidence="1" type="ORF">GCE9029_03975</name>
</gene>
<dbReference type="InterPro" id="IPR016776">
    <property type="entry name" value="ApeP-like_dehydratase"/>
</dbReference>
<sequence length="154" mass="16799">MSSQLQLHELLPHEAPMILLDTLIDVGDMHVHCQVTSSESSLFFDKNMNGIPGWVGIELMAQSVAAWSGYQASKENKAPPIGFLLGSRRYKCDTPSFPAGALLDVHANHVMESNGMAVFACTIEHEGKEIASAQLNAYVPSEEKLQQMLKGTSQ</sequence>
<reference evidence="2" key="1">
    <citation type="submission" date="2016-02" db="EMBL/GenBank/DDBJ databases">
        <authorList>
            <person name="Rodrigo-Torres Lidia"/>
            <person name="Arahal R.David."/>
        </authorList>
    </citation>
    <scope>NUCLEOTIDE SEQUENCE [LARGE SCALE GENOMIC DNA]</scope>
    <source>
        <strain evidence="2">CECT 9029</strain>
    </source>
</reference>
<proteinExistence type="predicted"/>
<dbReference type="Proteomes" id="UP000071641">
    <property type="component" value="Unassembled WGS sequence"/>
</dbReference>
<dbReference type="EMBL" id="FIZX01000003">
    <property type="protein sequence ID" value="CZF83720.1"/>
    <property type="molecule type" value="Genomic_DNA"/>
</dbReference>
<dbReference type="Gene3D" id="3.10.129.10">
    <property type="entry name" value="Hotdog Thioesterase"/>
    <property type="match status" value="1"/>
</dbReference>
<evidence type="ECO:0000313" key="1">
    <source>
        <dbReference type="EMBL" id="CZF83720.1"/>
    </source>
</evidence>
<dbReference type="Pfam" id="PF22817">
    <property type="entry name" value="ApeP-like"/>
    <property type="match status" value="1"/>
</dbReference>
<dbReference type="PIRSF" id="PIRSF020565">
    <property type="entry name" value="3Ho_Ac_ACP_DH_prd"/>
    <property type="match status" value="1"/>
</dbReference>
<dbReference type="InterPro" id="IPR029069">
    <property type="entry name" value="HotDog_dom_sf"/>
</dbReference>
<organism evidence="1 2">
    <name type="scientific">Grimontia celer</name>
    <dbReference type="NCBI Taxonomy" id="1796497"/>
    <lineage>
        <taxon>Bacteria</taxon>
        <taxon>Pseudomonadati</taxon>
        <taxon>Pseudomonadota</taxon>
        <taxon>Gammaproteobacteria</taxon>
        <taxon>Vibrionales</taxon>
        <taxon>Vibrionaceae</taxon>
        <taxon>Grimontia</taxon>
    </lineage>
</organism>
<dbReference type="CDD" id="cd01289">
    <property type="entry name" value="FabA_like"/>
    <property type="match status" value="1"/>
</dbReference>
<protein>
    <submittedName>
        <fullName evidence="1">(3R)-hydroxymyristoyl-ACP dehydratase</fullName>
    </submittedName>
</protein>
<accession>A0A128FB56</accession>
<dbReference type="RefSeq" id="WP_062666194.1">
    <property type="nucleotide sequence ID" value="NZ_FIZX01000003.1"/>
</dbReference>